<comment type="caution">
    <text evidence="2">The sequence shown here is derived from an EMBL/GenBank/DDBJ whole genome shotgun (WGS) entry which is preliminary data.</text>
</comment>
<sequence length="373" mass="42445">MTKTLAKTPFRADIVGSFLRPQSLKDARSQFQAGEITKEDLRSIEDLEIAKLVEKQKETGLQVVTDGEFRRKYWHADFICALEGIRTVEVEVAGFFQGEMKKLTSYTVDAPLKFPIDHPFLADFRYLHGLAGDHTAKITIPGPNMIFHSGVLNSELYIANPSYPSLDDVARDIAKVYQDAIQAFYDAGCRYLQLDDTSWGAFFSQASREKLEAKGWNVNEIMERFADITIDSIANKPEDMMISLHVCRGNFKSAWLYEGDYEAVAKQLFSRVNVDAFFLEFDNERSGDFEPLRYIQKQNVVLGLVTTKTAELEDPEEIKKRVAEAAEYVDLEHLSLSPQCGFASTEEGNLITEEEQWSKVQHVVQIAHDIWEE</sequence>
<proteinExistence type="predicted"/>
<keyword evidence="2" id="KW-0489">Methyltransferase</keyword>
<dbReference type="STRING" id="217031.ABB05_06745"/>
<accession>A0A178A054</accession>
<dbReference type="Gene3D" id="3.20.20.210">
    <property type="match status" value="1"/>
</dbReference>
<evidence type="ECO:0000259" key="1">
    <source>
        <dbReference type="Pfam" id="PF01717"/>
    </source>
</evidence>
<evidence type="ECO:0000313" key="2">
    <source>
        <dbReference type="EMBL" id="OAK73524.1"/>
    </source>
</evidence>
<dbReference type="Proteomes" id="UP000077881">
    <property type="component" value="Unassembled WGS sequence"/>
</dbReference>
<reference evidence="2 3" key="1">
    <citation type="submission" date="2015-05" db="EMBL/GenBank/DDBJ databases">
        <title>Comparison of genome.</title>
        <authorList>
            <person name="Zheng Z."/>
            <person name="Sun M."/>
        </authorList>
    </citation>
    <scope>NUCLEOTIDE SEQUENCE [LARGE SCALE GENOMIC DNA]</scope>
    <source>
        <strain evidence="2 3">G25-74</strain>
    </source>
</reference>
<dbReference type="CDD" id="cd03311">
    <property type="entry name" value="CIMS_C_terminal_like"/>
    <property type="match status" value="1"/>
</dbReference>
<dbReference type="Pfam" id="PF01717">
    <property type="entry name" value="Meth_synt_2"/>
    <property type="match status" value="1"/>
</dbReference>
<dbReference type="PATRIC" id="fig|217031.6.peg.1461"/>
<dbReference type="GO" id="GO:0032259">
    <property type="term" value="P:methylation"/>
    <property type="evidence" value="ECO:0007669"/>
    <property type="project" value="UniProtKB-KW"/>
</dbReference>
<dbReference type="OrthoDB" id="6430685at2"/>
<organism evidence="2 3">
    <name type="scientific">Lederbergia galactosidilytica</name>
    <dbReference type="NCBI Taxonomy" id="217031"/>
    <lineage>
        <taxon>Bacteria</taxon>
        <taxon>Bacillati</taxon>
        <taxon>Bacillota</taxon>
        <taxon>Bacilli</taxon>
        <taxon>Bacillales</taxon>
        <taxon>Bacillaceae</taxon>
        <taxon>Lederbergia</taxon>
    </lineage>
</organism>
<dbReference type="EC" id="2.1.1.14" evidence="2"/>
<feature type="domain" description="Cobalamin-independent methionine synthase MetE C-terminal/archaeal" evidence="1">
    <location>
        <begin position="14"/>
        <end position="367"/>
    </location>
</feature>
<dbReference type="GO" id="GO:0008270">
    <property type="term" value="F:zinc ion binding"/>
    <property type="evidence" value="ECO:0007669"/>
    <property type="project" value="InterPro"/>
</dbReference>
<keyword evidence="3" id="KW-1185">Reference proteome</keyword>
<dbReference type="EMBL" id="LDJR01000031">
    <property type="protein sequence ID" value="OAK73524.1"/>
    <property type="molecule type" value="Genomic_DNA"/>
</dbReference>
<dbReference type="GO" id="GO:0009086">
    <property type="term" value="P:methionine biosynthetic process"/>
    <property type="evidence" value="ECO:0007669"/>
    <property type="project" value="InterPro"/>
</dbReference>
<dbReference type="PANTHER" id="PTHR43844">
    <property type="entry name" value="METHIONINE SYNTHASE"/>
    <property type="match status" value="1"/>
</dbReference>
<keyword evidence="2" id="KW-0808">Transferase</keyword>
<dbReference type="SUPFAM" id="SSF51726">
    <property type="entry name" value="UROD/MetE-like"/>
    <property type="match status" value="1"/>
</dbReference>
<dbReference type="PANTHER" id="PTHR43844:SF1">
    <property type="entry name" value="METHIONINE SYNTHASE"/>
    <property type="match status" value="1"/>
</dbReference>
<dbReference type="NCBIfam" id="NF005085">
    <property type="entry name" value="PRK06520.1"/>
    <property type="match status" value="1"/>
</dbReference>
<dbReference type="AlphaFoldDB" id="A0A178A054"/>
<gene>
    <name evidence="2" type="ORF">ABB05_06745</name>
</gene>
<name>A0A178A054_9BACI</name>
<dbReference type="InterPro" id="IPR002629">
    <property type="entry name" value="Met_Synth_C/arc"/>
</dbReference>
<protein>
    <submittedName>
        <fullName evidence="2">5-methyltetrahydropteroyltriglutamate--homocysteine methyltransferase</fullName>
        <ecNumber evidence="2">2.1.1.14</ecNumber>
    </submittedName>
</protein>
<dbReference type="InterPro" id="IPR038071">
    <property type="entry name" value="UROD/MetE-like_sf"/>
</dbReference>
<evidence type="ECO:0000313" key="3">
    <source>
        <dbReference type="Proteomes" id="UP000077881"/>
    </source>
</evidence>
<dbReference type="GO" id="GO:0003871">
    <property type="term" value="F:5-methyltetrahydropteroyltriglutamate-homocysteine S-methyltransferase activity"/>
    <property type="evidence" value="ECO:0007669"/>
    <property type="project" value="UniProtKB-EC"/>
</dbReference>
<dbReference type="RefSeq" id="WP_057987115.1">
    <property type="nucleotide sequence ID" value="NZ_JAGGKH010000017.1"/>
</dbReference>